<sequence>MSSSSSSSQSPTRRATGSGADRSASAPPSSGVARDNSHRQPTASSSLPSRRHMRSESAIEPTQAALPAESSPGGRRPWHRRAREISAAAAARQALAESEGQRQIEPHPPEQPREGLPQQPSLYGEEQERLRYYATSGQEVPSTVAMTARPEIEAPRVERAPPLSSSAAESSRPRLEPQRAQPGRAQPRVQVARLREGVLRVLRERGYVPTADPDGGVSKMTPEQIEQYIPLGASLGSLLHGREEEQECAPCLFHAKRRCLRGAKCLFCHEDGHEGLTRVKQRIRPSKRTRNLLRTVQEQRPDLPPEDMMKIIQDYKRDILSHRKPS</sequence>
<feature type="compositionally biased region" description="Basic and acidic residues" evidence="2">
    <location>
        <begin position="150"/>
        <end position="159"/>
    </location>
</feature>
<keyword evidence="1" id="KW-0863">Zinc-finger</keyword>
<keyword evidence="1" id="KW-0479">Metal-binding</keyword>
<evidence type="ECO:0000313" key="4">
    <source>
        <dbReference type="EMBL" id="KAF4714942.1"/>
    </source>
</evidence>
<feature type="zinc finger region" description="C3H1-type" evidence="1">
    <location>
        <begin position="250"/>
        <end position="272"/>
    </location>
</feature>
<dbReference type="EMBL" id="JABANM010025208">
    <property type="protein sequence ID" value="KAF4714942.1"/>
    <property type="molecule type" value="Genomic_DNA"/>
</dbReference>
<protein>
    <recommendedName>
        <fullName evidence="3">C3H1-type domain-containing protein</fullName>
    </recommendedName>
</protein>
<feature type="compositionally biased region" description="Low complexity" evidence="2">
    <location>
        <begin position="160"/>
        <end position="170"/>
    </location>
</feature>
<evidence type="ECO:0000313" key="5">
    <source>
        <dbReference type="Proteomes" id="UP000574390"/>
    </source>
</evidence>
<feature type="region of interest" description="Disordered" evidence="2">
    <location>
        <begin position="1"/>
        <end position="188"/>
    </location>
</feature>
<feature type="compositionally biased region" description="Low complexity" evidence="2">
    <location>
        <begin position="85"/>
        <end position="96"/>
    </location>
</feature>
<feature type="compositionally biased region" description="Basic and acidic residues" evidence="2">
    <location>
        <begin position="99"/>
        <end position="113"/>
    </location>
</feature>
<proteinExistence type="predicted"/>
<name>A0A7J6R3D6_PEROL</name>
<feature type="compositionally biased region" description="Polar residues" evidence="2">
    <location>
        <begin position="135"/>
        <end position="145"/>
    </location>
</feature>
<feature type="compositionally biased region" description="Polar residues" evidence="2">
    <location>
        <begin position="39"/>
        <end position="48"/>
    </location>
</feature>
<evidence type="ECO:0000256" key="2">
    <source>
        <dbReference type="SAM" id="MobiDB-lite"/>
    </source>
</evidence>
<reference evidence="4 5" key="1">
    <citation type="submission" date="2020-04" db="EMBL/GenBank/DDBJ databases">
        <title>Perkinsus olseni comparative genomics.</title>
        <authorList>
            <person name="Bogema D.R."/>
        </authorList>
    </citation>
    <scope>NUCLEOTIDE SEQUENCE [LARGE SCALE GENOMIC DNA]</scope>
    <source>
        <strain evidence="4">ATCC PRA-205</strain>
    </source>
</reference>
<comment type="caution">
    <text evidence="4">The sequence shown here is derived from an EMBL/GenBank/DDBJ whole genome shotgun (WGS) entry which is preliminary data.</text>
</comment>
<dbReference type="InterPro" id="IPR000571">
    <property type="entry name" value="Znf_CCCH"/>
</dbReference>
<keyword evidence="1" id="KW-0862">Zinc</keyword>
<gene>
    <name evidence="4" type="ORF">FOZ62_030001</name>
</gene>
<feature type="domain" description="C3H1-type" evidence="3">
    <location>
        <begin position="250"/>
        <end position="272"/>
    </location>
</feature>
<dbReference type="AlphaFoldDB" id="A0A7J6R3D6"/>
<organism evidence="4 5">
    <name type="scientific">Perkinsus olseni</name>
    <name type="common">Perkinsus atlanticus</name>
    <dbReference type="NCBI Taxonomy" id="32597"/>
    <lineage>
        <taxon>Eukaryota</taxon>
        <taxon>Sar</taxon>
        <taxon>Alveolata</taxon>
        <taxon>Perkinsozoa</taxon>
        <taxon>Perkinsea</taxon>
        <taxon>Perkinsida</taxon>
        <taxon>Perkinsidae</taxon>
        <taxon>Perkinsus</taxon>
    </lineage>
</organism>
<dbReference type="Proteomes" id="UP000574390">
    <property type="component" value="Unassembled WGS sequence"/>
</dbReference>
<evidence type="ECO:0000256" key="1">
    <source>
        <dbReference type="PROSITE-ProRule" id="PRU00723"/>
    </source>
</evidence>
<accession>A0A7J6R3D6</accession>
<dbReference type="GO" id="GO:0008270">
    <property type="term" value="F:zinc ion binding"/>
    <property type="evidence" value="ECO:0007669"/>
    <property type="project" value="UniProtKB-KW"/>
</dbReference>
<dbReference type="PROSITE" id="PS50103">
    <property type="entry name" value="ZF_C3H1"/>
    <property type="match status" value="1"/>
</dbReference>
<evidence type="ECO:0000259" key="3">
    <source>
        <dbReference type="PROSITE" id="PS50103"/>
    </source>
</evidence>
<feature type="compositionally biased region" description="Low complexity" evidence="2">
    <location>
        <begin position="1"/>
        <end position="10"/>
    </location>
</feature>